<dbReference type="EMBL" id="JAEQMY010000162">
    <property type="protein sequence ID" value="MBL0408197.1"/>
    <property type="molecule type" value="Genomic_DNA"/>
</dbReference>
<dbReference type="Pfam" id="PF09722">
    <property type="entry name" value="Xre_MbcA_ParS_C"/>
    <property type="match status" value="1"/>
</dbReference>
<evidence type="ECO:0000313" key="5">
    <source>
        <dbReference type="Proteomes" id="UP000605848"/>
    </source>
</evidence>
<dbReference type="InterPro" id="IPR046847">
    <property type="entry name" value="Xre-like_HTH"/>
</dbReference>
<dbReference type="InterPro" id="IPR024467">
    <property type="entry name" value="Xre/MbcA/ParS-like_toxin-bd"/>
</dbReference>
<evidence type="ECO:0000259" key="2">
    <source>
        <dbReference type="Pfam" id="PF09722"/>
    </source>
</evidence>
<comment type="caution">
    <text evidence="4">The sequence shown here is derived from an EMBL/GenBank/DDBJ whole genome shotgun (WGS) entry which is preliminary data.</text>
</comment>
<dbReference type="Proteomes" id="UP000605848">
    <property type="component" value="Unassembled WGS sequence"/>
</dbReference>
<dbReference type="AlphaFoldDB" id="A0A937D3V8"/>
<dbReference type="Pfam" id="PF20432">
    <property type="entry name" value="Xre-like-HTH"/>
    <property type="match status" value="1"/>
</dbReference>
<evidence type="ECO:0000259" key="3">
    <source>
        <dbReference type="Pfam" id="PF20432"/>
    </source>
</evidence>
<accession>A0A937D3V8</accession>
<reference evidence="4" key="1">
    <citation type="submission" date="2021-01" db="EMBL/GenBank/DDBJ databases">
        <title>Microvirga sp.</title>
        <authorList>
            <person name="Kim M.K."/>
        </authorList>
    </citation>
    <scope>NUCLEOTIDE SEQUENCE</scope>
    <source>
        <strain evidence="4">5420S-16</strain>
    </source>
</reference>
<name>A0A937D3V8_9HYPH</name>
<feature type="domain" description="Antitoxin Xre-like helix-turn-helix" evidence="3">
    <location>
        <begin position="35"/>
        <end position="95"/>
    </location>
</feature>
<evidence type="ECO:0000313" key="4">
    <source>
        <dbReference type="EMBL" id="MBL0408197.1"/>
    </source>
</evidence>
<proteinExistence type="predicted"/>
<evidence type="ECO:0000256" key="1">
    <source>
        <dbReference type="SAM" id="MobiDB-lite"/>
    </source>
</evidence>
<feature type="domain" description="Antitoxin Xre/MbcA/ParS-like toxin-binding" evidence="2">
    <location>
        <begin position="100"/>
        <end position="154"/>
    </location>
</feature>
<dbReference type="GO" id="GO:0003677">
    <property type="term" value="F:DNA binding"/>
    <property type="evidence" value="ECO:0007669"/>
    <property type="project" value="InterPro"/>
</dbReference>
<feature type="region of interest" description="Disordered" evidence="1">
    <location>
        <begin position="1"/>
        <end position="24"/>
    </location>
</feature>
<gene>
    <name evidence="4" type="ORF">JKG68_30385</name>
</gene>
<keyword evidence="5" id="KW-1185">Reference proteome</keyword>
<sequence>MIMAQPLKQQAAAAPQGLPHLEQTRFEPTNRRRLSAPGMRTFLAIADLWGLTEQERLRILGYPPRSTYHKWAKQAREHAEFTLDADVLTRISAVLGIYQALRVLFATEQEGLSWLRGPHQATAFGGHPPIDLMTDGTQDSLLTVRRFLDAARGGLYMEPNAADQDFAPYDETEIHFS</sequence>
<organism evidence="4 5">
    <name type="scientific">Microvirga aerilata</name>
    <dbReference type="NCBI Taxonomy" id="670292"/>
    <lineage>
        <taxon>Bacteria</taxon>
        <taxon>Pseudomonadati</taxon>
        <taxon>Pseudomonadota</taxon>
        <taxon>Alphaproteobacteria</taxon>
        <taxon>Hyphomicrobiales</taxon>
        <taxon>Methylobacteriaceae</taxon>
        <taxon>Microvirga</taxon>
    </lineage>
</organism>
<protein>
    <submittedName>
        <fullName evidence="4">DUF2384 domain-containing protein</fullName>
    </submittedName>
</protein>
<feature type="compositionally biased region" description="Low complexity" evidence="1">
    <location>
        <begin position="1"/>
        <end position="21"/>
    </location>
</feature>